<comment type="caution">
    <text evidence="4">The sequence shown here is derived from an EMBL/GenBank/DDBJ whole genome shotgun (WGS) entry which is preliminary data.</text>
</comment>
<sequence>MANNNQHSTEQHKQLLVQNHARMGQALIYLAQGLLPFVKETLQRRYGENWETVVKGCLADKQFHFQGNQVNLEDCQALLQIIIKERDEAFYNTLSRDNISLIFDLADIRRKWAHPRLNDWIKLKYFTSQYTYRSLDKMLQVLEAIQAKNGISEVKQLMAEVIPLLQEKPEYENQLQSRLIQEKIEGFVGREFVFDAIQTFLDHQPNGYFIIEGDPGIGKSAILAKYVEKTGCVAHFNVRSLGVNRAENFLESICTQLISRYNLPYPNLPADARKDGQFFAKLLDEIVSKQKSGTKLIIAVDALDEVDHSDHSGANILYLPIRLPKGVYFLLTQRPITLPLTVTTPIHRFNLMQYQAESLADIKTYIREALKRPQLNAWVQNQGLTGENFITQLADKSENNFMYLRYILGDIEIGKYQDLTINQLPQGLQAYYEDHWRQMGMMTKPLPRTKIKIVYILSELRETVSRDLIVDFVKEDALTIQEVLEEWEQFLREEVIGGETRYGIYHQSFCDFLARKDIVQAAGVTLSGINAQIADNLIGGIFGHG</sequence>
<dbReference type="EMBL" id="JADEWU010000018">
    <property type="protein sequence ID" value="MBE9143596.1"/>
    <property type="molecule type" value="Genomic_DNA"/>
</dbReference>
<keyword evidence="5" id="KW-1185">Reference proteome</keyword>
<feature type="domain" description="Swt1-like HEPN" evidence="2">
    <location>
        <begin position="25"/>
        <end position="145"/>
    </location>
</feature>
<dbReference type="Pfam" id="PF18731">
    <property type="entry name" value="HEPN_Swt1"/>
    <property type="match status" value="1"/>
</dbReference>
<evidence type="ECO:0000313" key="4">
    <source>
        <dbReference type="EMBL" id="MBE9143596.1"/>
    </source>
</evidence>
<evidence type="ECO:0008006" key="6">
    <source>
        <dbReference type="Google" id="ProtNLM"/>
    </source>
</evidence>
<reference evidence="4 5" key="1">
    <citation type="submission" date="2020-10" db="EMBL/GenBank/DDBJ databases">
        <authorList>
            <person name="Castelo-Branco R."/>
            <person name="Eusebio N."/>
            <person name="Adriana R."/>
            <person name="Vieira A."/>
            <person name="Brugerolle De Fraissinette N."/>
            <person name="Rezende De Castro R."/>
            <person name="Schneider M.P."/>
            <person name="Vasconcelos V."/>
            <person name="Leao P.N."/>
        </authorList>
    </citation>
    <scope>NUCLEOTIDE SEQUENCE [LARGE SCALE GENOMIC DNA]</scope>
    <source>
        <strain evidence="4 5">LEGE 06226</strain>
    </source>
</reference>
<evidence type="ECO:0000313" key="5">
    <source>
        <dbReference type="Proteomes" id="UP000640725"/>
    </source>
</evidence>
<dbReference type="RefSeq" id="WP_193869158.1">
    <property type="nucleotide sequence ID" value="NZ_JADEWU010000018.1"/>
</dbReference>
<dbReference type="PANTHER" id="PTHR19871">
    <property type="entry name" value="BETA TRANSDUCIN-RELATED PROTEIN"/>
    <property type="match status" value="1"/>
</dbReference>
<dbReference type="Pfam" id="PF24883">
    <property type="entry name" value="NPHP3_N"/>
    <property type="match status" value="1"/>
</dbReference>
<evidence type="ECO:0000259" key="3">
    <source>
        <dbReference type="Pfam" id="PF24883"/>
    </source>
</evidence>
<evidence type="ECO:0000256" key="1">
    <source>
        <dbReference type="ARBA" id="ARBA00022737"/>
    </source>
</evidence>
<name>A0ABR9UCQ3_9CYAN</name>
<proteinExistence type="predicted"/>
<gene>
    <name evidence="4" type="ORF">IQ236_10200</name>
</gene>
<evidence type="ECO:0000259" key="2">
    <source>
        <dbReference type="Pfam" id="PF18731"/>
    </source>
</evidence>
<accession>A0ABR9UCQ3</accession>
<dbReference type="SUPFAM" id="SSF52540">
    <property type="entry name" value="P-loop containing nucleoside triphosphate hydrolases"/>
    <property type="match status" value="1"/>
</dbReference>
<protein>
    <recommendedName>
        <fullName evidence="6">ATP-binding protein</fullName>
    </recommendedName>
</protein>
<feature type="domain" description="Nephrocystin 3-like N-terminal" evidence="3">
    <location>
        <begin position="197"/>
        <end position="311"/>
    </location>
</feature>
<dbReference type="PANTHER" id="PTHR19871:SF14">
    <property type="entry name" value="DUF4062 DOMAIN-CONTAINING PROTEIN"/>
    <property type="match status" value="1"/>
</dbReference>
<keyword evidence="1" id="KW-0677">Repeat</keyword>
<organism evidence="4 5">
    <name type="scientific">Planktothrix mougeotii LEGE 06226</name>
    <dbReference type="NCBI Taxonomy" id="1828728"/>
    <lineage>
        <taxon>Bacteria</taxon>
        <taxon>Bacillati</taxon>
        <taxon>Cyanobacteriota</taxon>
        <taxon>Cyanophyceae</taxon>
        <taxon>Oscillatoriophycideae</taxon>
        <taxon>Oscillatoriales</taxon>
        <taxon>Microcoleaceae</taxon>
        <taxon>Planktothrix</taxon>
    </lineage>
</organism>
<dbReference type="InterPro" id="IPR052752">
    <property type="entry name" value="NACHT-WD_repeat"/>
</dbReference>
<dbReference type="InterPro" id="IPR056884">
    <property type="entry name" value="NPHP3-like_N"/>
</dbReference>
<dbReference type="InterPro" id="IPR027417">
    <property type="entry name" value="P-loop_NTPase"/>
</dbReference>
<dbReference type="Gene3D" id="3.40.50.300">
    <property type="entry name" value="P-loop containing nucleotide triphosphate hydrolases"/>
    <property type="match status" value="1"/>
</dbReference>
<dbReference type="Proteomes" id="UP000640725">
    <property type="component" value="Unassembled WGS sequence"/>
</dbReference>
<dbReference type="InterPro" id="IPR041650">
    <property type="entry name" value="HEPN_Swt1"/>
</dbReference>